<gene>
    <name evidence="1" type="ORF">ILYODFUR_011584</name>
</gene>
<dbReference type="EMBL" id="JAHRIQ010012465">
    <property type="protein sequence ID" value="MEQ2224837.1"/>
    <property type="molecule type" value="Genomic_DNA"/>
</dbReference>
<sequence>MMEQVGLFGRVDRRKAVLSENRLAAKLMVARSHMKEPRVICYNVLDVLKGDQRRNGWPYSTEPCLANTKQSTSALTPHTKHGGSLMILWACCAVVIDSHMKSSVYKHIVESKVRPSV</sequence>
<reference evidence="1 2" key="1">
    <citation type="submission" date="2021-06" db="EMBL/GenBank/DDBJ databases">
        <authorList>
            <person name="Palmer J.M."/>
        </authorList>
    </citation>
    <scope>NUCLEOTIDE SEQUENCE [LARGE SCALE GENOMIC DNA]</scope>
    <source>
        <strain evidence="2">if_2019</strain>
        <tissue evidence="1">Muscle</tissue>
    </source>
</reference>
<protein>
    <submittedName>
        <fullName evidence="1">Uncharacterized protein</fullName>
    </submittedName>
</protein>
<evidence type="ECO:0000313" key="1">
    <source>
        <dbReference type="EMBL" id="MEQ2224837.1"/>
    </source>
</evidence>
<evidence type="ECO:0000313" key="2">
    <source>
        <dbReference type="Proteomes" id="UP001482620"/>
    </source>
</evidence>
<accession>A0ABV0SW49</accession>
<name>A0ABV0SW49_9TELE</name>
<organism evidence="1 2">
    <name type="scientific">Ilyodon furcidens</name>
    <name type="common">goldbreast splitfin</name>
    <dbReference type="NCBI Taxonomy" id="33524"/>
    <lineage>
        <taxon>Eukaryota</taxon>
        <taxon>Metazoa</taxon>
        <taxon>Chordata</taxon>
        <taxon>Craniata</taxon>
        <taxon>Vertebrata</taxon>
        <taxon>Euteleostomi</taxon>
        <taxon>Actinopterygii</taxon>
        <taxon>Neopterygii</taxon>
        <taxon>Teleostei</taxon>
        <taxon>Neoteleostei</taxon>
        <taxon>Acanthomorphata</taxon>
        <taxon>Ovalentaria</taxon>
        <taxon>Atherinomorphae</taxon>
        <taxon>Cyprinodontiformes</taxon>
        <taxon>Goodeidae</taxon>
        <taxon>Ilyodon</taxon>
    </lineage>
</organism>
<proteinExistence type="predicted"/>
<dbReference type="Proteomes" id="UP001482620">
    <property type="component" value="Unassembled WGS sequence"/>
</dbReference>
<keyword evidence="2" id="KW-1185">Reference proteome</keyword>
<comment type="caution">
    <text evidence="1">The sequence shown here is derived from an EMBL/GenBank/DDBJ whole genome shotgun (WGS) entry which is preliminary data.</text>
</comment>